<feature type="transmembrane region" description="Helical" evidence="6">
    <location>
        <begin position="104"/>
        <end position="135"/>
    </location>
</feature>
<proteinExistence type="predicted"/>
<feature type="domain" description="ABC3 transporter permease C-terminal" evidence="7">
    <location>
        <begin position="61"/>
        <end position="171"/>
    </location>
</feature>
<evidence type="ECO:0000256" key="3">
    <source>
        <dbReference type="ARBA" id="ARBA00022692"/>
    </source>
</evidence>
<evidence type="ECO:0000313" key="8">
    <source>
        <dbReference type="EMBL" id="HIX06080.1"/>
    </source>
</evidence>
<dbReference type="InterPro" id="IPR052536">
    <property type="entry name" value="ABC-4_Integral_Memb_Prot"/>
</dbReference>
<keyword evidence="2" id="KW-1003">Cell membrane</keyword>
<gene>
    <name evidence="8" type="ORF">H9865_08280</name>
</gene>
<feature type="transmembrane region" description="Helical" evidence="6">
    <location>
        <begin position="61"/>
        <end position="83"/>
    </location>
</feature>
<dbReference type="GO" id="GO:0005886">
    <property type="term" value="C:plasma membrane"/>
    <property type="evidence" value="ECO:0007669"/>
    <property type="project" value="UniProtKB-SubCell"/>
</dbReference>
<feature type="transmembrane region" description="Helical" evidence="6">
    <location>
        <begin position="674"/>
        <end position="693"/>
    </location>
</feature>
<comment type="caution">
    <text evidence="8">The sequence shown here is derived from an EMBL/GenBank/DDBJ whole genome shotgun (WGS) entry which is preliminary data.</text>
</comment>
<keyword evidence="3 6" id="KW-0812">Transmembrane</keyword>
<evidence type="ECO:0000313" key="9">
    <source>
        <dbReference type="Proteomes" id="UP000824193"/>
    </source>
</evidence>
<keyword evidence="5 6" id="KW-0472">Membrane</keyword>
<accession>A0A9D1V4S5</accession>
<dbReference type="EMBL" id="DXFW01000024">
    <property type="protein sequence ID" value="HIX06080.1"/>
    <property type="molecule type" value="Genomic_DNA"/>
</dbReference>
<feature type="transmembrane region" description="Helical" evidence="6">
    <location>
        <begin position="206"/>
        <end position="228"/>
    </location>
</feature>
<keyword evidence="4 6" id="KW-1133">Transmembrane helix</keyword>
<organism evidence="8 9">
    <name type="scientific">Candidatus Allofournierella pullicola</name>
    <dbReference type="NCBI Taxonomy" id="2838596"/>
    <lineage>
        <taxon>Bacteria</taxon>
        <taxon>Bacillati</taxon>
        <taxon>Bacillota</taxon>
        <taxon>Clostridia</taxon>
        <taxon>Eubacteriales</taxon>
        <taxon>Oscillospiraceae</taxon>
        <taxon>Allofournierella</taxon>
    </lineage>
</organism>
<evidence type="ECO:0000256" key="6">
    <source>
        <dbReference type="SAM" id="Phobius"/>
    </source>
</evidence>
<evidence type="ECO:0000256" key="4">
    <source>
        <dbReference type="ARBA" id="ARBA00022989"/>
    </source>
</evidence>
<feature type="transmembrane region" description="Helical" evidence="6">
    <location>
        <begin position="240"/>
        <end position="260"/>
    </location>
</feature>
<dbReference type="Pfam" id="PF02687">
    <property type="entry name" value="FtsX"/>
    <property type="match status" value="1"/>
</dbReference>
<feature type="transmembrane region" description="Helical" evidence="6">
    <location>
        <begin position="155"/>
        <end position="174"/>
    </location>
</feature>
<reference evidence="8" key="2">
    <citation type="submission" date="2021-04" db="EMBL/GenBank/DDBJ databases">
        <authorList>
            <person name="Gilroy R."/>
        </authorList>
    </citation>
    <scope>NUCLEOTIDE SEQUENCE</scope>
    <source>
        <strain evidence="8">2239</strain>
    </source>
</reference>
<dbReference type="InterPro" id="IPR003838">
    <property type="entry name" value="ABC3_permease_C"/>
</dbReference>
<name>A0A9D1V4S5_9FIRM</name>
<feature type="transmembrane region" description="Helical" evidence="6">
    <location>
        <begin position="284"/>
        <end position="304"/>
    </location>
</feature>
<dbReference type="AlphaFoldDB" id="A0A9D1V4S5"/>
<feature type="transmembrane region" description="Helical" evidence="6">
    <location>
        <begin position="640"/>
        <end position="662"/>
    </location>
</feature>
<evidence type="ECO:0000256" key="5">
    <source>
        <dbReference type="ARBA" id="ARBA00023136"/>
    </source>
</evidence>
<dbReference type="Proteomes" id="UP000824193">
    <property type="component" value="Unassembled WGS sequence"/>
</dbReference>
<evidence type="ECO:0000256" key="2">
    <source>
        <dbReference type="ARBA" id="ARBA00022475"/>
    </source>
</evidence>
<dbReference type="PANTHER" id="PTHR46795">
    <property type="entry name" value="ABC TRANSPORTER PERMEASE-RELATED-RELATED"/>
    <property type="match status" value="1"/>
</dbReference>
<comment type="subcellular location">
    <subcellularLocation>
        <location evidence="1">Cell membrane</location>
        <topology evidence="1">Multi-pass membrane protein</topology>
    </subcellularLocation>
</comment>
<protein>
    <submittedName>
        <fullName evidence="8">ABC transporter permease</fullName>
    </submittedName>
</protein>
<evidence type="ECO:0000256" key="1">
    <source>
        <dbReference type="ARBA" id="ARBA00004651"/>
    </source>
</evidence>
<evidence type="ECO:0000259" key="7">
    <source>
        <dbReference type="Pfam" id="PF02687"/>
    </source>
</evidence>
<sequence>MNSFSSVWARLRSRSRGRYGLLAGCCFFSALLITAYAFMMCAPTILEVLPEGGDSRKQVDMIFVLAVLGCAVFTAYAAGLFLRQRSQETGVFLALGASRGQVQALLLPELCVLGLTACGAGAVMGVPLAFGLWQLFRFFVVDSGEMLLRFDFNALAWPLAFSLYTVLMLLWMGWRSVRRASIMEVVRQSHTAEPVRAVPRRYGWQGILLTVAGCLCGYLVPTICVRWLHWYAPSLFTAPFYLPALAGLYMILLHTVANGWGRKALWHRDILSVSMMRFEGRQTVRNMLVMTVLIGGACFAGFYAPMLGTGSMLSYDARPVDFAFHYRADQDMPQKDEVLELAEKYGVELTRWAEAPMARLGVDGEHQVETESPLGVTWESVYSELDASALFLPERGWNALAGESVDVAPGQAAAVLDASGSSQGRFAPAIGLVTNTATGESWPVTAAPPLRHDMLFGHFVLDDGDWAAMTAGLPGDWREQMVFFDVAEGGDEYAFAKALFNEIVDRSGPEVAQHSSWDPVVRQRYIEEEGSYFLDRETLLANGESAIDYSLRDSSEFRLFWQYMPQFRVLDKADFVCTLAVFLILFVFICVICFAAAAVIGFTRSLTIALENRRVYGDLRRLGASRAWMRRSAQSQVRRVFTVPAAAGIGLIYIFYSMIMFFNDGRLSTGELAGLGSCLLLIAAVAAALWGVYRLAVRSVFKALDL</sequence>
<reference evidence="8" key="1">
    <citation type="journal article" date="2021" name="PeerJ">
        <title>Extensive microbial diversity within the chicken gut microbiome revealed by metagenomics and culture.</title>
        <authorList>
            <person name="Gilroy R."/>
            <person name="Ravi A."/>
            <person name="Getino M."/>
            <person name="Pursley I."/>
            <person name="Horton D.L."/>
            <person name="Alikhan N.F."/>
            <person name="Baker D."/>
            <person name="Gharbi K."/>
            <person name="Hall N."/>
            <person name="Watson M."/>
            <person name="Adriaenssens E.M."/>
            <person name="Foster-Nyarko E."/>
            <person name="Jarju S."/>
            <person name="Secka A."/>
            <person name="Antonio M."/>
            <person name="Oren A."/>
            <person name="Chaudhuri R.R."/>
            <person name="La Ragione R."/>
            <person name="Hildebrand F."/>
            <person name="Pallen M.J."/>
        </authorList>
    </citation>
    <scope>NUCLEOTIDE SEQUENCE</scope>
    <source>
        <strain evidence="8">2239</strain>
    </source>
</reference>
<feature type="transmembrane region" description="Helical" evidence="6">
    <location>
        <begin position="579"/>
        <end position="603"/>
    </location>
</feature>